<dbReference type="EMBL" id="UINC01005400">
    <property type="protein sequence ID" value="SVA21088.1"/>
    <property type="molecule type" value="Genomic_DNA"/>
</dbReference>
<evidence type="ECO:0000259" key="1">
    <source>
        <dbReference type="Pfam" id="PF07045"/>
    </source>
</evidence>
<dbReference type="Pfam" id="PF07045">
    <property type="entry name" value="DUF1330"/>
    <property type="match status" value="1"/>
</dbReference>
<dbReference type="InterPro" id="IPR010753">
    <property type="entry name" value="DUF1330"/>
</dbReference>
<evidence type="ECO:0000313" key="2">
    <source>
        <dbReference type="EMBL" id="SVA21088.1"/>
    </source>
</evidence>
<dbReference type="InterPro" id="IPR011008">
    <property type="entry name" value="Dimeric_a/b-barrel"/>
</dbReference>
<feature type="domain" description="DUF1330" evidence="1">
    <location>
        <begin position="39"/>
        <end position="120"/>
    </location>
</feature>
<name>A0A381U078_9ZZZZ</name>
<protein>
    <recommendedName>
        <fullName evidence="1">DUF1330 domain-containing protein</fullName>
    </recommendedName>
</protein>
<accession>A0A381U078</accession>
<dbReference type="PANTHER" id="PTHR40257:SF1">
    <property type="entry name" value="DUF1330 DOMAIN-CONTAINING PROTEIN"/>
    <property type="match status" value="1"/>
</dbReference>
<gene>
    <name evidence="2" type="ORF">METZ01_LOCUS73942</name>
</gene>
<proteinExistence type="predicted"/>
<dbReference type="SUPFAM" id="SSF54909">
    <property type="entry name" value="Dimeric alpha+beta barrel"/>
    <property type="match status" value="1"/>
</dbReference>
<reference evidence="2" key="1">
    <citation type="submission" date="2018-05" db="EMBL/GenBank/DDBJ databases">
        <authorList>
            <person name="Lanie J.A."/>
            <person name="Ng W.-L."/>
            <person name="Kazmierczak K.M."/>
            <person name="Andrzejewski T.M."/>
            <person name="Davidsen T.M."/>
            <person name="Wayne K.J."/>
            <person name="Tettelin H."/>
            <person name="Glass J.I."/>
            <person name="Rusch D."/>
            <person name="Podicherti R."/>
            <person name="Tsui H.-C.T."/>
            <person name="Winkler M.E."/>
        </authorList>
    </citation>
    <scope>NUCLEOTIDE SEQUENCE</scope>
</reference>
<dbReference type="Gene3D" id="3.30.70.100">
    <property type="match status" value="1"/>
</dbReference>
<organism evidence="2">
    <name type="scientific">marine metagenome</name>
    <dbReference type="NCBI Taxonomy" id="408172"/>
    <lineage>
        <taxon>unclassified sequences</taxon>
        <taxon>metagenomes</taxon>
        <taxon>ecological metagenomes</taxon>
    </lineage>
</organism>
<dbReference type="PANTHER" id="PTHR40257">
    <property type="match status" value="1"/>
</dbReference>
<sequence>MNPFELEALKSHPDTKGPVYMVNLVKYREKSLDGDGSGRDAYNRYAAVARPLLESLGAVIIWVGSVEHLALHEGGDVDWDVVQLVYYPSRDTFIEMVTSEEYLAANEHRANGTEKHLIFATKTMISNPFPEK</sequence>
<dbReference type="AlphaFoldDB" id="A0A381U078"/>